<comment type="caution">
    <text evidence="2">The sequence shown here is derived from an EMBL/GenBank/DDBJ whole genome shotgun (WGS) entry which is preliminary data.</text>
</comment>
<protein>
    <recommendedName>
        <fullName evidence="4">Lipoprotein</fullName>
    </recommendedName>
</protein>
<evidence type="ECO:0008006" key="4">
    <source>
        <dbReference type="Google" id="ProtNLM"/>
    </source>
</evidence>
<dbReference type="AlphaFoldDB" id="A0A6I0SGK6"/>
<dbReference type="EMBL" id="WCRS01000001">
    <property type="protein sequence ID" value="KAB4479064.1"/>
    <property type="molecule type" value="Genomic_DNA"/>
</dbReference>
<name>A0A6I0SGK6_BACT4</name>
<feature type="signal peptide" evidence="1">
    <location>
        <begin position="1"/>
        <end position="20"/>
    </location>
</feature>
<gene>
    <name evidence="2" type="ORF">GAN59_00600</name>
</gene>
<feature type="chain" id="PRO_5030153531" description="Lipoprotein" evidence="1">
    <location>
        <begin position="21"/>
        <end position="167"/>
    </location>
</feature>
<reference evidence="2 3" key="1">
    <citation type="journal article" date="2019" name="Nat. Med.">
        <title>A library of human gut bacterial isolates paired with longitudinal multiomics data enables mechanistic microbiome research.</title>
        <authorList>
            <person name="Poyet M."/>
            <person name="Groussin M."/>
            <person name="Gibbons S.M."/>
            <person name="Avila-Pacheco J."/>
            <person name="Jiang X."/>
            <person name="Kearney S.M."/>
            <person name="Perrotta A.R."/>
            <person name="Berdy B."/>
            <person name="Zhao S."/>
            <person name="Lieberman T.D."/>
            <person name="Swanson P.K."/>
            <person name="Smith M."/>
            <person name="Roesemann S."/>
            <person name="Alexander J.E."/>
            <person name="Rich S.A."/>
            <person name="Livny J."/>
            <person name="Vlamakis H."/>
            <person name="Clish C."/>
            <person name="Bullock K."/>
            <person name="Deik A."/>
            <person name="Scott J."/>
            <person name="Pierce K.A."/>
            <person name="Xavier R.J."/>
            <person name="Alm E.J."/>
        </authorList>
    </citation>
    <scope>NUCLEOTIDE SEQUENCE [LARGE SCALE GENOMIC DNA]</scope>
    <source>
        <strain evidence="2 3">BIOML-A156</strain>
    </source>
</reference>
<dbReference type="RefSeq" id="WP_146334174.1">
    <property type="nucleotide sequence ID" value="NZ_CAXTFL010000001.1"/>
</dbReference>
<organism evidence="2 3">
    <name type="scientific">Bacteroides thetaiotaomicron</name>
    <dbReference type="NCBI Taxonomy" id="818"/>
    <lineage>
        <taxon>Bacteria</taxon>
        <taxon>Pseudomonadati</taxon>
        <taxon>Bacteroidota</taxon>
        <taxon>Bacteroidia</taxon>
        <taxon>Bacteroidales</taxon>
        <taxon>Bacteroidaceae</taxon>
        <taxon>Bacteroides</taxon>
    </lineage>
</organism>
<evidence type="ECO:0000313" key="2">
    <source>
        <dbReference type="EMBL" id="KAB4479064.1"/>
    </source>
</evidence>
<keyword evidence="1" id="KW-0732">Signal</keyword>
<dbReference type="Proteomes" id="UP000488521">
    <property type="component" value="Unassembled WGS sequence"/>
</dbReference>
<evidence type="ECO:0000313" key="3">
    <source>
        <dbReference type="Proteomes" id="UP000488521"/>
    </source>
</evidence>
<accession>A0A6I0SGK6</accession>
<evidence type="ECO:0000256" key="1">
    <source>
        <dbReference type="SAM" id="SignalP"/>
    </source>
</evidence>
<proteinExistence type="predicted"/>
<dbReference type="PROSITE" id="PS51257">
    <property type="entry name" value="PROKAR_LIPOPROTEIN"/>
    <property type="match status" value="1"/>
</dbReference>
<sequence length="167" mass="19053">MKNNFFLLFAILLTATILMGCSKDEDEQNTPSSLTLNGVAIKINDLEGEYDPEGSWDRFTFWVNNALDKTYIQATVSYDAKFIANEDITDKCDILINTGDDWANVVPDMPNTSYRSGKLIIENFDFDNRKITLRFDNYKYISDHKNAMELNGTLNMPFTIVQYGTGE</sequence>